<protein>
    <submittedName>
        <fullName evidence="8">Protein yellow-like</fullName>
    </submittedName>
</protein>
<dbReference type="PANTHER" id="PTHR10009:SF7">
    <property type="entry name" value="GH10609P-RELATED"/>
    <property type="match status" value="1"/>
</dbReference>
<name>A0A6J2XKM1_SITOR</name>
<keyword evidence="7" id="KW-1185">Reference proteome</keyword>
<feature type="chain" id="PRO_5027038590" evidence="6">
    <location>
        <begin position="18"/>
        <end position="396"/>
    </location>
</feature>
<keyword evidence="3" id="KW-0964">Secreted</keyword>
<gene>
    <name evidence="8" type="primary">LOC115879133</name>
</gene>
<dbReference type="PRINTS" id="PR01366">
    <property type="entry name" value="ROYALJELLY"/>
</dbReference>
<evidence type="ECO:0000313" key="8">
    <source>
        <dbReference type="RefSeq" id="XP_030751656.1"/>
    </source>
</evidence>
<sequence length="396" mass="45516">MNPIGLIIALFVSNTVSDQVLPFKIKFEWSQIEYEFNSEEERSEAISNGTFDIGNIQPIDAEYYYDRIKQKERVFITIPRFPTQGVASTLNTVTKKTINGNPVLRPYPSWSWQISPEKCNYERIVSVFRVWIDECKRLWVLDTGVVGDSQVCPPQILAFDLSTDKLIIKYEIPLGSVQPTYVTPIVEVERHHNRKFCQDSWVYAADVSGSLLVYSLRQNKSWSFRDKSFDANPAYAVYNVSGDSFEFADGIFALALTPYPAHKKLFFHALAGVSESWVHTRDLKVPVNRSDIYHTFPTTRDEQSAAQAFDSKGNLYFSLLSSIEIVSWNFKNPYEKKYWKVVGNDKITMQFPSGLKVSRGKNNQEQLWVFATALQRWASDNLNPNVTNFRLLYANL</sequence>
<dbReference type="OrthoDB" id="6740857at2759"/>
<evidence type="ECO:0000256" key="1">
    <source>
        <dbReference type="ARBA" id="ARBA00004613"/>
    </source>
</evidence>
<dbReference type="Pfam" id="PF03022">
    <property type="entry name" value="MRJP"/>
    <property type="match status" value="1"/>
</dbReference>
<dbReference type="GO" id="GO:0005576">
    <property type="term" value="C:extracellular region"/>
    <property type="evidence" value="ECO:0007669"/>
    <property type="project" value="UniProtKB-SubCell"/>
</dbReference>
<organism evidence="7 8">
    <name type="scientific">Sitophilus oryzae</name>
    <name type="common">Rice weevil</name>
    <name type="synonym">Curculio oryzae</name>
    <dbReference type="NCBI Taxonomy" id="7048"/>
    <lineage>
        <taxon>Eukaryota</taxon>
        <taxon>Metazoa</taxon>
        <taxon>Ecdysozoa</taxon>
        <taxon>Arthropoda</taxon>
        <taxon>Hexapoda</taxon>
        <taxon>Insecta</taxon>
        <taxon>Pterygota</taxon>
        <taxon>Neoptera</taxon>
        <taxon>Endopterygota</taxon>
        <taxon>Coleoptera</taxon>
        <taxon>Polyphaga</taxon>
        <taxon>Cucujiformia</taxon>
        <taxon>Curculionidae</taxon>
        <taxon>Dryophthorinae</taxon>
        <taxon>Sitophilus</taxon>
    </lineage>
</organism>
<dbReference type="InterPro" id="IPR017996">
    <property type="entry name" value="MRJP/yellow-related"/>
</dbReference>
<keyword evidence="5" id="KW-0325">Glycoprotein</keyword>
<evidence type="ECO:0000256" key="6">
    <source>
        <dbReference type="SAM" id="SignalP"/>
    </source>
</evidence>
<dbReference type="RefSeq" id="XP_030751656.1">
    <property type="nucleotide sequence ID" value="XM_030895796.1"/>
</dbReference>
<keyword evidence="4 6" id="KW-0732">Signal</keyword>
<accession>A0A6J2XKM1</accession>
<dbReference type="InterPro" id="IPR011042">
    <property type="entry name" value="6-blade_b-propeller_TolB-like"/>
</dbReference>
<feature type="signal peptide" evidence="6">
    <location>
        <begin position="1"/>
        <end position="17"/>
    </location>
</feature>
<evidence type="ECO:0000256" key="4">
    <source>
        <dbReference type="ARBA" id="ARBA00022729"/>
    </source>
</evidence>
<dbReference type="Proteomes" id="UP000504635">
    <property type="component" value="Unplaced"/>
</dbReference>
<comment type="similarity">
    <text evidence="2">Belongs to the major royal jelly protein family.</text>
</comment>
<dbReference type="GeneID" id="115879133"/>
<dbReference type="InParanoid" id="A0A6J2XKM1"/>
<dbReference type="KEGG" id="soy:115879133"/>
<evidence type="ECO:0000313" key="7">
    <source>
        <dbReference type="Proteomes" id="UP000504635"/>
    </source>
</evidence>
<evidence type="ECO:0000256" key="5">
    <source>
        <dbReference type="ARBA" id="ARBA00023180"/>
    </source>
</evidence>
<proteinExistence type="inferred from homology"/>
<dbReference type="FunCoup" id="A0A6J2XKM1">
    <property type="interactions" value="17"/>
</dbReference>
<evidence type="ECO:0000256" key="2">
    <source>
        <dbReference type="ARBA" id="ARBA00009127"/>
    </source>
</evidence>
<reference evidence="8" key="1">
    <citation type="submission" date="2025-08" db="UniProtKB">
        <authorList>
            <consortium name="RefSeq"/>
        </authorList>
    </citation>
    <scope>IDENTIFICATION</scope>
    <source>
        <tissue evidence="8">Gonads</tissue>
    </source>
</reference>
<comment type="subcellular location">
    <subcellularLocation>
        <location evidence="1">Secreted</location>
    </subcellularLocation>
</comment>
<dbReference type="Gene3D" id="2.120.10.30">
    <property type="entry name" value="TolB, C-terminal domain"/>
    <property type="match status" value="1"/>
</dbReference>
<evidence type="ECO:0000256" key="3">
    <source>
        <dbReference type="ARBA" id="ARBA00022525"/>
    </source>
</evidence>
<dbReference type="AlphaFoldDB" id="A0A6J2XKM1"/>
<dbReference type="PANTHER" id="PTHR10009">
    <property type="entry name" value="PROTEIN YELLOW-RELATED"/>
    <property type="match status" value="1"/>
</dbReference>